<gene>
    <name evidence="2" type="ORF">BCR37DRAFT_392349</name>
</gene>
<feature type="compositionally biased region" description="Basic and acidic residues" evidence="1">
    <location>
        <begin position="104"/>
        <end position="126"/>
    </location>
</feature>
<evidence type="ECO:0000313" key="2">
    <source>
        <dbReference type="EMBL" id="ORY83900.1"/>
    </source>
</evidence>
<proteinExistence type="predicted"/>
<comment type="caution">
    <text evidence="2">The sequence shown here is derived from an EMBL/GenBank/DDBJ whole genome shotgun (WGS) entry which is preliminary data.</text>
</comment>
<dbReference type="AlphaFoldDB" id="A0A1Y2FIY2"/>
<protein>
    <recommendedName>
        <fullName evidence="4">Life-span regulatory factor-domain-containing protein</fullName>
    </recommendedName>
</protein>
<keyword evidence="3" id="KW-1185">Reference proteome</keyword>
<reference evidence="2 3" key="1">
    <citation type="submission" date="2016-07" db="EMBL/GenBank/DDBJ databases">
        <title>Pervasive Adenine N6-methylation of Active Genes in Fungi.</title>
        <authorList>
            <consortium name="DOE Joint Genome Institute"/>
            <person name="Mondo S.J."/>
            <person name="Dannebaum R.O."/>
            <person name="Kuo R.C."/>
            <person name="Labutti K."/>
            <person name="Haridas S."/>
            <person name="Kuo A."/>
            <person name="Salamov A."/>
            <person name="Ahrendt S.R."/>
            <person name="Lipzen A."/>
            <person name="Sullivan W."/>
            <person name="Andreopoulos W.B."/>
            <person name="Clum A."/>
            <person name="Lindquist E."/>
            <person name="Daum C."/>
            <person name="Ramamoorthy G.K."/>
            <person name="Gryganskyi A."/>
            <person name="Culley D."/>
            <person name="Magnuson J.K."/>
            <person name="James T.Y."/>
            <person name="O'Malley M.A."/>
            <person name="Stajich J.E."/>
            <person name="Spatafora J.W."/>
            <person name="Visel A."/>
            <person name="Grigoriev I.V."/>
        </authorList>
    </citation>
    <scope>NUCLEOTIDE SEQUENCE [LARGE SCALE GENOMIC DNA]</scope>
    <source>
        <strain evidence="2 3">12-1054</strain>
    </source>
</reference>
<feature type="region of interest" description="Disordered" evidence="1">
    <location>
        <begin position="95"/>
        <end position="188"/>
    </location>
</feature>
<dbReference type="Proteomes" id="UP000193685">
    <property type="component" value="Unassembled WGS sequence"/>
</dbReference>
<dbReference type="GeneID" id="63787739"/>
<evidence type="ECO:0000313" key="3">
    <source>
        <dbReference type="Proteomes" id="UP000193685"/>
    </source>
</evidence>
<dbReference type="InterPro" id="IPR024368">
    <property type="entry name" value="Ecl1/2/3"/>
</dbReference>
<accession>A0A1Y2FIY2</accession>
<name>A0A1Y2FIY2_PROLT</name>
<feature type="compositionally biased region" description="Basic and acidic residues" evidence="1">
    <location>
        <begin position="174"/>
        <end position="188"/>
    </location>
</feature>
<evidence type="ECO:0008006" key="4">
    <source>
        <dbReference type="Google" id="ProtNLM"/>
    </source>
</evidence>
<sequence length="188" mass="20415">MTPMHDRGYGNFESSYCTVCECLIDGKPETSLYCSKACRKRDAKELFSMPVDEVRSTFQRTKSATSLTGLAELATHSPATAHKLCTPARPILTPLTPSILSDGTEPKGDAGERSADKTMKARERPLPPKRTSYSSSVPRSIDLVTPDPQLLSLSPLKRDQPKIRIAAFGLSGDARPRSPLHKDPGSGC</sequence>
<dbReference type="Pfam" id="PF12855">
    <property type="entry name" value="Ecl1"/>
    <property type="match status" value="1"/>
</dbReference>
<organism evidence="2 3">
    <name type="scientific">Protomyces lactucae-debilis</name>
    <dbReference type="NCBI Taxonomy" id="2754530"/>
    <lineage>
        <taxon>Eukaryota</taxon>
        <taxon>Fungi</taxon>
        <taxon>Dikarya</taxon>
        <taxon>Ascomycota</taxon>
        <taxon>Taphrinomycotina</taxon>
        <taxon>Taphrinomycetes</taxon>
        <taxon>Taphrinales</taxon>
        <taxon>Protomycetaceae</taxon>
        <taxon>Protomyces</taxon>
    </lineage>
</organism>
<dbReference type="OrthoDB" id="2563506at2759"/>
<evidence type="ECO:0000256" key="1">
    <source>
        <dbReference type="SAM" id="MobiDB-lite"/>
    </source>
</evidence>
<dbReference type="EMBL" id="MCFI01000007">
    <property type="protein sequence ID" value="ORY83900.1"/>
    <property type="molecule type" value="Genomic_DNA"/>
</dbReference>
<dbReference type="RefSeq" id="XP_040726195.1">
    <property type="nucleotide sequence ID" value="XM_040871140.1"/>
</dbReference>